<accession>A0A7U2I3P2</accession>
<gene>
    <name evidence="1" type="ORF">JI435_411690</name>
</gene>
<protein>
    <submittedName>
        <fullName evidence="1">Uncharacterized protein</fullName>
    </submittedName>
</protein>
<dbReference type="Proteomes" id="UP000663193">
    <property type="component" value="Chromosome 8"/>
</dbReference>
<evidence type="ECO:0000313" key="2">
    <source>
        <dbReference type="Proteomes" id="UP000663193"/>
    </source>
</evidence>
<keyword evidence="2" id="KW-1185">Reference proteome</keyword>
<dbReference type="EMBL" id="CP069030">
    <property type="protein sequence ID" value="QRC98202.1"/>
    <property type="molecule type" value="Genomic_DNA"/>
</dbReference>
<dbReference type="VEuPathDB" id="FungiDB:JI435_411690"/>
<sequence length="79" mass="9016">MTYHVPVCSTYLKHGWLGHVWRAAERGGRQVVMAILMFMAGDRMREVETWWVSDALPARWKAGCVTLLGWRQIGAAGWV</sequence>
<organism evidence="1 2">
    <name type="scientific">Phaeosphaeria nodorum (strain SN15 / ATCC MYA-4574 / FGSC 10173)</name>
    <name type="common">Glume blotch fungus</name>
    <name type="synonym">Parastagonospora nodorum</name>
    <dbReference type="NCBI Taxonomy" id="321614"/>
    <lineage>
        <taxon>Eukaryota</taxon>
        <taxon>Fungi</taxon>
        <taxon>Dikarya</taxon>
        <taxon>Ascomycota</taxon>
        <taxon>Pezizomycotina</taxon>
        <taxon>Dothideomycetes</taxon>
        <taxon>Pleosporomycetidae</taxon>
        <taxon>Pleosporales</taxon>
        <taxon>Pleosporineae</taxon>
        <taxon>Phaeosphaeriaceae</taxon>
        <taxon>Parastagonospora</taxon>
    </lineage>
</organism>
<proteinExistence type="predicted"/>
<reference evidence="2" key="1">
    <citation type="journal article" date="2021" name="BMC Genomics">
        <title>Chromosome-level genome assembly and manually-curated proteome of model necrotroph Parastagonospora nodorum Sn15 reveals a genome-wide trove of candidate effector homologs, and redundancy of virulence-related functions within an accessory chromosome.</title>
        <authorList>
            <person name="Bertazzoni S."/>
            <person name="Jones D.A.B."/>
            <person name="Phan H.T."/>
            <person name="Tan K.-C."/>
            <person name="Hane J.K."/>
        </authorList>
    </citation>
    <scope>NUCLEOTIDE SEQUENCE [LARGE SCALE GENOMIC DNA]</scope>
    <source>
        <strain evidence="2">SN15 / ATCC MYA-4574 / FGSC 10173)</strain>
    </source>
</reference>
<dbReference type="AlphaFoldDB" id="A0A7U2I3P2"/>
<evidence type="ECO:0000313" key="1">
    <source>
        <dbReference type="EMBL" id="QRC98202.1"/>
    </source>
</evidence>
<name>A0A7U2I3P2_PHANO</name>